<proteinExistence type="inferred from homology"/>
<evidence type="ECO:0000256" key="7">
    <source>
        <dbReference type="RuleBase" id="RU361161"/>
    </source>
</evidence>
<evidence type="ECO:0000256" key="2">
    <source>
        <dbReference type="ARBA" id="ARBA00005336"/>
    </source>
</evidence>
<comment type="catalytic activity">
    <reaction evidence="1">
        <text>Hydrolysis of terminal, non-reducing beta-D-glucosyl residues with release of beta-D-glucose.</text>
        <dbReference type="EC" id="3.2.1.21"/>
    </reaction>
</comment>
<keyword evidence="10" id="KW-1185">Reference proteome</keyword>
<dbReference type="InterPro" id="IPR036962">
    <property type="entry name" value="Glyco_hydro_3_N_sf"/>
</dbReference>
<dbReference type="Pfam" id="PF00933">
    <property type="entry name" value="Glyco_hydro_3"/>
    <property type="match status" value="1"/>
</dbReference>
<dbReference type="Gene3D" id="2.60.40.10">
    <property type="entry name" value="Immunoglobulins"/>
    <property type="match status" value="1"/>
</dbReference>
<dbReference type="PANTHER" id="PTHR30620">
    <property type="entry name" value="PERIPLASMIC BETA-GLUCOSIDASE-RELATED"/>
    <property type="match status" value="1"/>
</dbReference>
<dbReference type="GO" id="GO:0009251">
    <property type="term" value="P:glucan catabolic process"/>
    <property type="evidence" value="ECO:0007669"/>
    <property type="project" value="TreeGrafter"/>
</dbReference>
<feature type="domain" description="Fibronectin type III-like" evidence="8">
    <location>
        <begin position="672"/>
        <end position="741"/>
    </location>
</feature>
<dbReference type="InterPro" id="IPR017853">
    <property type="entry name" value="GH"/>
</dbReference>
<evidence type="ECO:0000313" key="9">
    <source>
        <dbReference type="EMBL" id="RCW33927.1"/>
    </source>
</evidence>
<dbReference type="EMBL" id="QPIZ01000012">
    <property type="protein sequence ID" value="RCW33927.1"/>
    <property type="molecule type" value="Genomic_DNA"/>
</dbReference>
<sequence>MKSLKHLTVIVIILLGGWACQEREHHDTNSEVEDKVAQLLSEMTLDEKIGQMSQVDPGVFGGLENLKKVVRNGQLGSVLNLIGAKEVNELQRVAIEESRLGIPLIIGRDVIHGYRTIFPIPLGMAASWNEDLVRESAAIAAKEAASMGINWTFAPMIDVSRDPRWGRIAESAGEDPLLNSMVARAMVQGYQGDDLSDPLTIAACAKHFVGYGAAEGGRDYNTTVISDLQLHNVYLPPFKEAVKAGAATVMTAFNEINGIPASGHQRNIREILKDDYGFDGFVVSDWASIQEMIPHGFARDLKHAGELGLAAGVDMEMSSRSYNDHLKELLDEGKVKMEWIDDAVARILRIKFRMGLFDNPYVDESLADSLLVHPQHLEIARKLAEESVVMLKNENNVLPLKKGTKVALIGPLADQPYEQLGTWIFDGDENDSQTVLEAFNEFNGSENVSFAEGLEYSRDKSTNGFAQVEKAIAQSDVVVAVVGEEAILSGEAKSLAELDFVGAQAELLELAASKGKPVVMVVMSGRPAGLYKTQHLASSILYAWHPGTMAGPALANLIFGETAPVGKLPVTFPKGEGQVPVYYAHKMSGRPADASTWTHIDDIPVQAVQHSLGNTNHTLDYGFTPLYPFGFGLSYTSFEYSDLRLSSEAVSEGENLMVTATISNTGDVEGTEIVQLYTRDLVASYTRPVRELKNYQRVTLAPGESKEVSFELEARQLGFYHPDGKFVVEPGQFHVWVAPNAAEGLQAEFELK</sequence>
<dbReference type="RefSeq" id="WP_114437119.1">
    <property type="nucleotide sequence ID" value="NZ_QPIZ01000012.1"/>
</dbReference>
<dbReference type="InterPro" id="IPR013783">
    <property type="entry name" value="Ig-like_fold"/>
</dbReference>
<dbReference type="SMART" id="SM01217">
    <property type="entry name" value="Fn3_like"/>
    <property type="match status" value="1"/>
</dbReference>
<dbReference type="NCBIfam" id="NF011678">
    <property type="entry name" value="PRK15098.1"/>
    <property type="match status" value="1"/>
</dbReference>
<dbReference type="InterPro" id="IPR001764">
    <property type="entry name" value="Glyco_hydro_3_N"/>
</dbReference>
<keyword evidence="4" id="KW-0732">Signal</keyword>
<evidence type="ECO:0000256" key="4">
    <source>
        <dbReference type="ARBA" id="ARBA00022729"/>
    </source>
</evidence>
<dbReference type="SUPFAM" id="SSF52279">
    <property type="entry name" value="Beta-D-glucan exohydrolase, C-terminal domain"/>
    <property type="match status" value="1"/>
</dbReference>
<dbReference type="EC" id="3.2.1.21" evidence="3"/>
<comment type="caution">
    <text evidence="9">The sequence shown here is derived from an EMBL/GenBank/DDBJ whole genome shotgun (WGS) entry which is preliminary data.</text>
</comment>
<dbReference type="InterPro" id="IPR002772">
    <property type="entry name" value="Glyco_hydro_3_C"/>
</dbReference>
<dbReference type="Proteomes" id="UP000252733">
    <property type="component" value="Unassembled WGS sequence"/>
</dbReference>
<accession>A0A368UYA4</accession>
<protein>
    <recommendedName>
        <fullName evidence="3">beta-glucosidase</fullName>
        <ecNumber evidence="3">3.2.1.21</ecNumber>
    </recommendedName>
</protein>
<keyword evidence="6 7" id="KW-0326">Glycosidase</keyword>
<dbReference type="InterPro" id="IPR051915">
    <property type="entry name" value="Cellulose_Degrad_GH3"/>
</dbReference>
<dbReference type="InterPro" id="IPR036881">
    <property type="entry name" value="Glyco_hydro_3_C_sf"/>
</dbReference>
<evidence type="ECO:0000256" key="1">
    <source>
        <dbReference type="ARBA" id="ARBA00000448"/>
    </source>
</evidence>
<evidence type="ECO:0000259" key="8">
    <source>
        <dbReference type="SMART" id="SM01217"/>
    </source>
</evidence>
<reference evidence="9 10" key="1">
    <citation type="submission" date="2018-07" db="EMBL/GenBank/DDBJ databases">
        <title>Freshwater and sediment microbial communities from various areas in North America, analyzing microbe dynamics in response to fracking.</title>
        <authorList>
            <person name="Lamendella R."/>
        </authorList>
    </citation>
    <scope>NUCLEOTIDE SEQUENCE [LARGE SCALE GENOMIC DNA]</scope>
    <source>
        <strain evidence="9 10">160A</strain>
    </source>
</reference>
<comment type="similarity">
    <text evidence="2 7">Belongs to the glycosyl hydrolase 3 family.</text>
</comment>
<dbReference type="Pfam" id="PF14310">
    <property type="entry name" value="Fn3-like"/>
    <property type="match status" value="1"/>
</dbReference>
<keyword evidence="5 7" id="KW-0378">Hydrolase</keyword>
<dbReference type="PANTHER" id="PTHR30620:SF16">
    <property type="entry name" value="LYSOSOMAL BETA GLUCOSIDASE"/>
    <property type="match status" value="1"/>
</dbReference>
<dbReference type="SUPFAM" id="SSF51445">
    <property type="entry name" value="(Trans)glycosidases"/>
    <property type="match status" value="1"/>
</dbReference>
<name>A0A368UYA4_9BACT</name>
<dbReference type="Gene3D" id="3.20.20.300">
    <property type="entry name" value="Glycoside hydrolase, family 3, N-terminal domain"/>
    <property type="match status" value="1"/>
</dbReference>
<dbReference type="AlphaFoldDB" id="A0A368UYA4"/>
<dbReference type="InterPro" id="IPR026891">
    <property type="entry name" value="Fn3-like"/>
</dbReference>
<gene>
    <name evidence="9" type="ORF">DFO77_11291</name>
</gene>
<evidence type="ECO:0000256" key="6">
    <source>
        <dbReference type="ARBA" id="ARBA00023295"/>
    </source>
</evidence>
<dbReference type="PRINTS" id="PR00133">
    <property type="entry name" value="GLHYDRLASE3"/>
</dbReference>
<evidence type="ECO:0000256" key="3">
    <source>
        <dbReference type="ARBA" id="ARBA00012744"/>
    </source>
</evidence>
<dbReference type="Pfam" id="PF01915">
    <property type="entry name" value="Glyco_hydro_3_C"/>
    <property type="match status" value="1"/>
</dbReference>
<dbReference type="GO" id="GO:0008422">
    <property type="term" value="F:beta-glucosidase activity"/>
    <property type="evidence" value="ECO:0007669"/>
    <property type="project" value="UniProtKB-EC"/>
</dbReference>
<dbReference type="Gene3D" id="3.40.50.1700">
    <property type="entry name" value="Glycoside hydrolase family 3 C-terminal domain"/>
    <property type="match status" value="1"/>
</dbReference>
<dbReference type="PROSITE" id="PS00775">
    <property type="entry name" value="GLYCOSYL_HYDROL_F3"/>
    <property type="match status" value="1"/>
</dbReference>
<evidence type="ECO:0000313" key="10">
    <source>
        <dbReference type="Proteomes" id="UP000252733"/>
    </source>
</evidence>
<dbReference type="FunFam" id="3.20.20.300:FF:000005">
    <property type="entry name" value="Periplasmic beta-glucosidase"/>
    <property type="match status" value="1"/>
</dbReference>
<dbReference type="InterPro" id="IPR019800">
    <property type="entry name" value="Glyco_hydro_3_AS"/>
</dbReference>
<organism evidence="9 10">
    <name type="scientific">Marinilabilia salmonicolor</name>
    <dbReference type="NCBI Taxonomy" id="989"/>
    <lineage>
        <taxon>Bacteria</taxon>
        <taxon>Pseudomonadati</taxon>
        <taxon>Bacteroidota</taxon>
        <taxon>Bacteroidia</taxon>
        <taxon>Marinilabiliales</taxon>
        <taxon>Marinilabiliaceae</taxon>
        <taxon>Marinilabilia</taxon>
    </lineage>
</organism>
<dbReference type="FunFam" id="2.60.40.10:FF:000495">
    <property type="entry name" value="Periplasmic beta-glucosidase"/>
    <property type="match status" value="1"/>
</dbReference>
<evidence type="ECO:0000256" key="5">
    <source>
        <dbReference type="ARBA" id="ARBA00022801"/>
    </source>
</evidence>